<dbReference type="InterPro" id="IPR017907">
    <property type="entry name" value="Znf_RING_CS"/>
</dbReference>
<dbReference type="InParanoid" id="G0PH05"/>
<dbReference type="InterPro" id="IPR031127">
    <property type="entry name" value="E3_UB_ligase_RBR"/>
</dbReference>
<dbReference type="Pfam" id="PF21235">
    <property type="entry name" value="UBA_ARI1"/>
    <property type="match status" value="1"/>
</dbReference>
<dbReference type="InterPro" id="IPR048962">
    <property type="entry name" value="ARIH1-like_UBL"/>
</dbReference>
<dbReference type="InterPro" id="IPR045840">
    <property type="entry name" value="Ariadne"/>
</dbReference>
<dbReference type="Proteomes" id="UP000008068">
    <property type="component" value="Unassembled WGS sequence"/>
</dbReference>
<dbReference type="GO" id="GO:0061630">
    <property type="term" value="F:ubiquitin protein ligase activity"/>
    <property type="evidence" value="ECO:0007669"/>
    <property type="project" value="UniProtKB-EC"/>
</dbReference>
<evidence type="ECO:0000256" key="5">
    <source>
        <dbReference type="ARBA" id="ARBA00022723"/>
    </source>
</evidence>
<dbReference type="SMART" id="SM00647">
    <property type="entry name" value="IBR"/>
    <property type="match status" value="2"/>
</dbReference>
<comment type="catalytic activity">
    <reaction evidence="1">
        <text>[E2 ubiquitin-conjugating enzyme]-S-ubiquitinyl-L-cysteine + [acceptor protein]-L-lysine = [E2 ubiquitin-conjugating enzyme]-L-cysteine + [acceptor protein]-N(6)-ubiquitinyl-L-lysine.</text>
        <dbReference type="EC" id="2.3.2.31"/>
    </reaction>
</comment>
<dbReference type="Gene3D" id="3.30.40.10">
    <property type="entry name" value="Zinc/RING finger domain, C3HC4 (zinc finger)"/>
    <property type="match status" value="1"/>
</dbReference>
<name>G0PH05_CAEBE</name>
<evidence type="ECO:0000256" key="9">
    <source>
        <dbReference type="ARBA" id="ARBA00022833"/>
    </source>
</evidence>
<dbReference type="eggNOG" id="KOG1815">
    <property type="taxonomic scope" value="Eukaryota"/>
</dbReference>
<comment type="similarity">
    <text evidence="2">Belongs to the RBR family. Ariadne subfamily.</text>
</comment>
<feature type="domain" description="RING-type" evidence="11">
    <location>
        <begin position="543"/>
        <end position="590"/>
    </location>
</feature>
<dbReference type="EMBL" id="GL380454">
    <property type="protein sequence ID" value="EGT55883.1"/>
    <property type="molecule type" value="Genomic_DNA"/>
</dbReference>
<dbReference type="InterPro" id="IPR002867">
    <property type="entry name" value="IBR_dom"/>
</dbReference>
<evidence type="ECO:0000256" key="10">
    <source>
        <dbReference type="PROSITE-ProRule" id="PRU00175"/>
    </source>
</evidence>
<evidence type="ECO:0000256" key="6">
    <source>
        <dbReference type="ARBA" id="ARBA00022737"/>
    </source>
</evidence>
<evidence type="ECO:0000256" key="7">
    <source>
        <dbReference type="ARBA" id="ARBA00022771"/>
    </source>
</evidence>
<dbReference type="InterPro" id="IPR013083">
    <property type="entry name" value="Znf_RING/FYVE/PHD"/>
</dbReference>
<keyword evidence="4" id="KW-0808">Transferase</keyword>
<keyword evidence="6" id="KW-0677">Repeat</keyword>
<keyword evidence="14" id="KW-1185">Reference proteome</keyword>
<feature type="domain" description="RING-type" evidence="12">
    <location>
        <begin position="539"/>
        <end position="740"/>
    </location>
</feature>
<dbReference type="PANTHER" id="PTHR11685">
    <property type="entry name" value="RBR FAMILY RING FINGER AND IBR DOMAIN-CONTAINING"/>
    <property type="match status" value="1"/>
</dbReference>
<evidence type="ECO:0000313" key="14">
    <source>
        <dbReference type="Proteomes" id="UP000008068"/>
    </source>
</evidence>
<dbReference type="SMART" id="SM00256">
    <property type="entry name" value="FBOX"/>
    <property type="match status" value="2"/>
</dbReference>
<organism evidence="14">
    <name type="scientific">Caenorhabditis brenneri</name>
    <name type="common">Nematode worm</name>
    <dbReference type="NCBI Taxonomy" id="135651"/>
    <lineage>
        <taxon>Eukaryota</taxon>
        <taxon>Metazoa</taxon>
        <taxon>Ecdysozoa</taxon>
        <taxon>Nematoda</taxon>
        <taxon>Chromadorea</taxon>
        <taxon>Rhabditida</taxon>
        <taxon>Rhabditina</taxon>
        <taxon>Rhabditomorpha</taxon>
        <taxon>Rhabditoidea</taxon>
        <taxon>Rhabditidae</taxon>
        <taxon>Peloderinae</taxon>
        <taxon>Caenorhabditis</taxon>
    </lineage>
</organism>
<dbReference type="Pfam" id="PF01485">
    <property type="entry name" value="IBR"/>
    <property type="match status" value="1"/>
</dbReference>
<dbReference type="GO" id="GO:0016567">
    <property type="term" value="P:protein ubiquitination"/>
    <property type="evidence" value="ECO:0007669"/>
    <property type="project" value="InterPro"/>
</dbReference>
<evidence type="ECO:0000313" key="13">
    <source>
        <dbReference type="EMBL" id="EGT55883.1"/>
    </source>
</evidence>
<dbReference type="InterPro" id="IPR001841">
    <property type="entry name" value="Znf_RING"/>
</dbReference>
<protein>
    <recommendedName>
        <fullName evidence="3">RBR-type E3 ubiquitin transferase</fullName>
        <ecNumber evidence="3">2.3.2.31</ecNumber>
    </recommendedName>
</protein>
<dbReference type="Pfam" id="PF00646">
    <property type="entry name" value="F-box"/>
    <property type="match status" value="1"/>
</dbReference>
<evidence type="ECO:0000256" key="1">
    <source>
        <dbReference type="ARBA" id="ARBA00001798"/>
    </source>
</evidence>
<dbReference type="InterPro" id="IPR001810">
    <property type="entry name" value="F-box_dom"/>
</dbReference>
<dbReference type="SUPFAM" id="SSF57850">
    <property type="entry name" value="RING/U-box"/>
    <property type="match status" value="3"/>
</dbReference>
<dbReference type="EC" id="2.3.2.31" evidence="3"/>
<keyword evidence="7 10" id="KW-0863">Zinc-finger</keyword>
<keyword evidence="9" id="KW-0862">Zinc</keyword>
<proteinExistence type="inferred from homology"/>
<dbReference type="OrthoDB" id="5879493at2759"/>
<gene>
    <name evidence="13" type="ORF">CAEBREN_14794</name>
</gene>
<dbReference type="PROSITE" id="PS00518">
    <property type="entry name" value="ZF_RING_1"/>
    <property type="match status" value="1"/>
</dbReference>
<dbReference type="HOGENOM" id="CLU_320352_0_0_1"/>
<evidence type="ECO:0000259" key="11">
    <source>
        <dbReference type="PROSITE" id="PS50089"/>
    </source>
</evidence>
<dbReference type="Pfam" id="PF19422">
    <property type="entry name" value="Ariadne"/>
    <property type="match status" value="1"/>
</dbReference>
<dbReference type="FunFam" id="1.20.120.1750:FF:000002">
    <property type="entry name" value="RBR-type E3 ubiquitin transferase"/>
    <property type="match status" value="1"/>
</dbReference>
<dbReference type="PROSITE" id="PS50089">
    <property type="entry name" value="ZF_RING_2"/>
    <property type="match status" value="1"/>
</dbReference>
<dbReference type="Gene3D" id="1.20.120.1750">
    <property type="match status" value="1"/>
</dbReference>
<reference evidence="14" key="1">
    <citation type="submission" date="2011-07" db="EMBL/GenBank/DDBJ databases">
        <authorList>
            <consortium name="Caenorhabditis brenneri Sequencing and Analysis Consortium"/>
            <person name="Wilson R.K."/>
        </authorList>
    </citation>
    <scope>NUCLEOTIDE SEQUENCE [LARGE SCALE GENOMIC DNA]</scope>
    <source>
        <strain evidence="14">PB2801</strain>
    </source>
</reference>
<dbReference type="PROSITE" id="PS51873">
    <property type="entry name" value="TRIAD"/>
    <property type="match status" value="1"/>
</dbReference>
<dbReference type="STRING" id="135651.G0PH05"/>
<dbReference type="InterPro" id="IPR044066">
    <property type="entry name" value="TRIAD_supradom"/>
</dbReference>
<dbReference type="Pfam" id="PF22191">
    <property type="entry name" value="IBR_1"/>
    <property type="match status" value="1"/>
</dbReference>
<evidence type="ECO:0000259" key="12">
    <source>
        <dbReference type="PROSITE" id="PS51873"/>
    </source>
</evidence>
<sequence length="906" mass="105621">MPDLLEIDEGTSKIVDTMREWNRVFPEITSDQAISVENDLMLKVRNLIITTYEVIFDFVKTKSSSLKEQKHAGDLILTEISSRISGHEELLEKMLKTQVNQHEFNKNILDSVKSLRVHQNEQNTKICHIMTRISERDLVIKHCGERLDELEKQNRKGGKRVRFSDVIDYKFHTNWSDLSEDLKLKCIKQMDFQDRLRLRSTAHTERRLVDSQRFVFDEINLFHSDSFIATWNNLKCTKYQLLPRTGFLKTPEEISRIQSLTELLVYILNHCNIRNLSVEQLPGEHVSILEELDDLVDDNSVKIKNFRSDFFSQTTKFFLKKSWKKLDSVSIEQHGFYGKELIAIPSVAAAKNYFLTNGQGSRRLLPLVTNFMFRNGEIGTKLVVNCMDKALFNKVISTYCWRAILHLRQTSKTEKYLVDVEGIGMEKKKRGEQKVENLVEKDDDAAGEYCPIYGDSDDDDDKDEPDFKVRSHESLYAEMKKKIGEAQELLEMRPGICQILLQKYKWSVAFLMEKFYDNPDRGAFLTAVNVDPSEHLHAIVGECQICFEEQELTGLSCEHRYCWDCLREYMIDKIFDGQSEIKCIGLECPLVFEEEKIGSIVIDPEVMSCYHRLLVQKYVQNDAFMKSCPDLSCENTIQVLNPSIRHVKCNCGYSFCFSCGNDSHEPISCRYLDKWLLKGDEDQSSVWILTNTKKCPKCNAPIEKNGGCMHMTCHSKDCRYEFCWLCMRDWRAHANCNDFQRTNDAAREAMINKTIADRDRYKFYHDRYAGHMQSLKLEKPLRAKFDEQMKEIEDGDRDLRDFQYIYVAIDALSASRRTLMHSYVFAFFLEENYSAIIFKSNQADLNDATENLSKVLEEFVNSESVGFADDSKKEIMHKSQYVEQRRKALIEHCIEGDDNDDWVFNE</sequence>
<dbReference type="AlphaFoldDB" id="G0PH05"/>
<dbReference type="CDD" id="cd20343">
    <property type="entry name" value="BRcat_RBR_HHARI-like"/>
    <property type="match status" value="1"/>
</dbReference>
<dbReference type="GO" id="GO:0008270">
    <property type="term" value="F:zinc ion binding"/>
    <property type="evidence" value="ECO:0007669"/>
    <property type="project" value="UniProtKB-KW"/>
</dbReference>
<evidence type="ECO:0000256" key="4">
    <source>
        <dbReference type="ARBA" id="ARBA00022679"/>
    </source>
</evidence>
<dbReference type="SMART" id="SM00184">
    <property type="entry name" value="RING"/>
    <property type="match status" value="1"/>
</dbReference>
<keyword evidence="8" id="KW-0833">Ubl conjugation pathway</keyword>
<accession>G0PH05</accession>
<evidence type="ECO:0000256" key="8">
    <source>
        <dbReference type="ARBA" id="ARBA00022786"/>
    </source>
</evidence>
<keyword evidence="5" id="KW-0479">Metal-binding</keyword>
<evidence type="ECO:0000256" key="3">
    <source>
        <dbReference type="ARBA" id="ARBA00012251"/>
    </source>
</evidence>
<evidence type="ECO:0000256" key="2">
    <source>
        <dbReference type="ARBA" id="ARBA00005884"/>
    </source>
</evidence>